<name>A0A413VB96_9BACE</name>
<dbReference type="EC" id="2.2.1.9" evidence="6"/>
<dbReference type="UniPathway" id="UPA00079"/>
<protein>
    <recommendedName>
        <fullName evidence="6">2-succinyl-5-enolpyruvyl-6-hydroxy-3-cyclohexene-1-carboxylate synthase</fullName>
        <shortName evidence="6">SEPHCHC synthase</shortName>
        <ecNumber evidence="6">2.2.1.9</ecNumber>
    </recommendedName>
    <alternativeName>
        <fullName evidence="6">Menaquinone biosynthesis protein MenD</fullName>
    </alternativeName>
</protein>
<dbReference type="Proteomes" id="UP000284379">
    <property type="component" value="Unassembled WGS sequence"/>
</dbReference>
<dbReference type="CDD" id="cd02009">
    <property type="entry name" value="TPP_SHCHC_synthase"/>
    <property type="match status" value="1"/>
</dbReference>
<dbReference type="NCBIfam" id="TIGR00173">
    <property type="entry name" value="menD"/>
    <property type="match status" value="1"/>
</dbReference>
<feature type="domain" description="Thiamine pyrophosphate enzyme N-terminal TPP-binding" evidence="7">
    <location>
        <begin position="11"/>
        <end position="111"/>
    </location>
</feature>
<dbReference type="GO" id="GO:0009234">
    <property type="term" value="P:menaquinone biosynthetic process"/>
    <property type="evidence" value="ECO:0007669"/>
    <property type="project" value="UniProtKB-UniRule"/>
</dbReference>
<sequence>MYTDKKNILQLVALLEAHGVTKIVLCPGSRNIPLVHTLSTHPSFKCYSVTDERSAGFFAIGLALNGGAPAAICCTSGTALLNLHPAVAEAFYQNVPLVVISADRPAAWIGQMDGQTLPQPGVFGTLVKKSVNLPEIYTDEDEWYCNRLVNEALLETHHHGKGPVHINVPVTEPIFRFTTETLPEVRVITRYQGLNIYDRDYNDLVQRLNQYQKRMIIVGQMNLIYLFEKKYSKLLYKHFAWLTEHIGNQTIPGIPVKNFDVALYAMDEETQEKMVPELLITYGGHVVSKRLKKFLRNNPPKEHWHVSPDGEIVDLYGSLTTVIEMDPFEFLEKIAFLLENKTPQYPLLWENFCKALPQPELPYSEMSAIGALIKALPEQCALHLANSSTVRYAQLFTVPATVEVCCNRGTSGIEGSLSTAVGYAAASDKLNFVVIGDLSFFYDMNALWNGNFGANLRILLLNNGGGEIFHTLPGLEMSGTSHKFITAVHKASAKGWAEDRGFLYQKVEDEVQLEEAMQLFTQPEPMTQPVLVEVFTNKNKDARILKDFYHQAAGRESAPNKEKK</sequence>
<dbReference type="CDD" id="cd07037">
    <property type="entry name" value="TPP_PYR_MenD"/>
    <property type="match status" value="1"/>
</dbReference>
<dbReference type="InterPro" id="IPR029061">
    <property type="entry name" value="THDP-binding"/>
</dbReference>
<comment type="subunit">
    <text evidence="6">Homodimer.</text>
</comment>
<dbReference type="EMBL" id="QSGO01000025">
    <property type="protein sequence ID" value="RHB30897.1"/>
    <property type="molecule type" value="Genomic_DNA"/>
</dbReference>
<dbReference type="Pfam" id="PF16582">
    <property type="entry name" value="TPP_enzyme_M_2"/>
    <property type="match status" value="1"/>
</dbReference>
<evidence type="ECO:0000259" key="8">
    <source>
        <dbReference type="Pfam" id="PF16582"/>
    </source>
</evidence>
<dbReference type="RefSeq" id="WP_122202194.1">
    <property type="nucleotide sequence ID" value="NZ_CABJFV010000025.1"/>
</dbReference>
<feature type="domain" description="Menaquinone biosynthesis protein MenD middle" evidence="8">
    <location>
        <begin position="213"/>
        <end position="383"/>
    </location>
</feature>
<dbReference type="GO" id="GO:0030976">
    <property type="term" value="F:thiamine pyrophosphate binding"/>
    <property type="evidence" value="ECO:0007669"/>
    <property type="project" value="UniProtKB-UniRule"/>
</dbReference>
<dbReference type="InterPro" id="IPR004433">
    <property type="entry name" value="MenaQ_synth_MenD"/>
</dbReference>
<evidence type="ECO:0000313" key="9">
    <source>
        <dbReference type="EMBL" id="RHB30897.1"/>
    </source>
</evidence>
<dbReference type="Gene3D" id="3.40.50.970">
    <property type="match status" value="2"/>
</dbReference>
<evidence type="ECO:0000256" key="5">
    <source>
        <dbReference type="ARBA" id="ARBA00023211"/>
    </source>
</evidence>
<evidence type="ECO:0000256" key="4">
    <source>
        <dbReference type="ARBA" id="ARBA00023052"/>
    </source>
</evidence>
<dbReference type="SUPFAM" id="SSF52518">
    <property type="entry name" value="Thiamin diphosphate-binding fold (THDP-binding)"/>
    <property type="match status" value="2"/>
</dbReference>
<comment type="pathway">
    <text evidence="6">Quinol/quinone metabolism; menaquinone biosynthesis.</text>
</comment>
<evidence type="ECO:0000256" key="1">
    <source>
        <dbReference type="ARBA" id="ARBA00022679"/>
    </source>
</evidence>
<organism evidence="9 10">
    <name type="scientific">Bacteroides nordii</name>
    <dbReference type="NCBI Taxonomy" id="291645"/>
    <lineage>
        <taxon>Bacteria</taxon>
        <taxon>Pseudomonadati</taxon>
        <taxon>Bacteroidota</taxon>
        <taxon>Bacteroidia</taxon>
        <taxon>Bacteroidales</taxon>
        <taxon>Bacteroidaceae</taxon>
        <taxon>Bacteroides</taxon>
    </lineage>
</organism>
<dbReference type="PIRSF" id="PIRSF004983">
    <property type="entry name" value="MenD"/>
    <property type="match status" value="1"/>
</dbReference>
<comment type="cofactor">
    <cofactor evidence="6">
        <name>thiamine diphosphate</name>
        <dbReference type="ChEBI" id="CHEBI:58937"/>
    </cofactor>
    <text evidence="6">Binds 1 thiamine pyrophosphate per subunit.</text>
</comment>
<dbReference type="Pfam" id="PF02776">
    <property type="entry name" value="TPP_enzyme_N"/>
    <property type="match status" value="1"/>
</dbReference>
<comment type="catalytic activity">
    <reaction evidence="6">
        <text>isochorismate + 2-oxoglutarate + H(+) = 5-enolpyruvoyl-6-hydroxy-2-succinyl-cyclohex-3-ene-1-carboxylate + CO2</text>
        <dbReference type="Rhea" id="RHEA:25593"/>
        <dbReference type="ChEBI" id="CHEBI:15378"/>
        <dbReference type="ChEBI" id="CHEBI:16526"/>
        <dbReference type="ChEBI" id="CHEBI:16810"/>
        <dbReference type="ChEBI" id="CHEBI:29780"/>
        <dbReference type="ChEBI" id="CHEBI:58818"/>
        <dbReference type="EC" id="2.2.1.9"/>
    </reaction>
</comment>
<comment type="similarity">
    <text evidence="6">Belongs to the TPP enzyme family. MenD subfamily.</text>
</comment>
<proteinExistence type="inferred from homology"/>
<comment type="cofactor">
    <cofactor evidence="6">
        <name>Mg(2+)</name>
        <dbReference type="ChEBI" id="CHEBI:18420"/>
    </cofactor>
    <cofactor evidence="6">
        <name>Mn(2+)</name>
        <dbReference type="ChEBI" id="CHEBI:29035"/>
    </cofactor>
</comment>
<keyword evidence="1 6" id="KW-0808">Transferase</keyword>
<dbReference type="PANTHER" id="PTHR42916:SF1">
    <property type="entry name" value="PROTEIN PHYLLO, CHLOROPLASTIC"/>
    <property type="match status" value="1"/>
</dbReference>
<dbReference type="AlphaFoldDB" id="A0A413VB96"/>
<dbReference type="InterPro" id="IPR012001">
    <property type="entry name" value="Thiamin_PyroP_enz_TPP-bd_dom"/>
</dbReference>
<dbReference type="PANTHER" id="PTHR42916">
    <property type="entry name" value="2-SUCCINYL-5-ENOLPYRUVYL-6-HYDROXY-3-CYCLOHEXENE-1-CARBOXYLATE SYNTHASE"/>
    <property type="match status" value="1"/>
</dbReference>
<dbReference type="GO" id="GO:0030145">
    <property type="term" value="F:manganese ion binding"/>
    <property type="evidence" value="ECO:0007669"/>
    <property type="project" value="UniProtKB-UniRule"/>
</dbReference>
<gene>
    <name evidence="6 9" type="primary">menD</name>
    <name evidence="9" type="ORF">DW888_18505</name>
</gene>
<evidence type="ECO:0000256" key="3">
    <source>
        <dbReference type="ARBA" id="ARBA00022842"/>
    </source>
</evidence>
<dbReference type="Gene3D" id="3.40.50.1220">
    <property type="entry name" value="TPP-binding domain"/>
    <property type="match status" value="1"/>
</dbReference>
<keyword evidence="2 6" id="KW-0479">Metal-binding</keyword>
<dbReference type="GO" id="GO:0070204">
    <property type="term" value="F:2-succinyl-5-enolpyruvyl-6-hydroxy-3-cyclohexene-1-carboxylic-acid synthase activity"/>
    <property type="evidence" value="ECO:0007669"/>
    <property type="project" value="UniProtKB-UniRule"/>
</dbReference>
<reference evidence="9 10" key="1">
    <citation type="submission" date="2018-08" db="EMBL/GenBank/DDBJ databases">
        <title>A genome reference for cultivated species of the human gut microbiota.</title>
        <authorList>
            <person name="Zou Y."/>
            <person name="Xue W."/>
            <person name="Luo G."/>
        </authorList>
    </citation>
    <scope>NUCLEOTIDE SEQUENCE [LARGE SCALE GENOMIC DNA]</scope>
    <source>
        <strain evidence="9 10">AM40-30BH</strain>
    </source>
</reference>
<dbReference type="GO" id="GO:0000287">
    <property type="term" value="F:magnesium ion binding"/>
    <property type="evidence" value="ECO:0007669"/>
    <property type="project" value="UniProtKB-UniRule"/>
</dbReference>
<evidence type="ECO:0000256" key="2">
    <source>
        <dbReference type="ARBA" id="ARBA00022723"/>
    </source>
</evidence>
<keyword evidence="4 6" id="KW-0786">Thiamine pyrophosphate</keyword>
<evidence type="ECO:0000259" key="7">
    <source>
        <dbReference type="Pfam" id="PF02776"/>
    </source>
</evidence>
<evidence type="ECO:0000256" key="6">
    <source>
        <dbReference type="HAMAP-Rule" id="MF_01659"/>
    </source>
</evidence>
<dbReference type="InterPro" id="IPR032264">
    <property type="entry name" value="MenD_middle"/>
</dbReference>
<keyword evidence="5 6" id="KW-0464">Manganese</keyword>
<keyword evidence="3 6" id="KW-0460">Magnesium</keyword>
<evidence type="ECO:0000313" key="10">
    <source>
        <dbReference type="Proteomes" id="UP000284379"/>
    </source>
</evidence>
<comment type="caution">
    <text evidence="9">The sequence shown here is derived from an EMBL/GenBank/DDBJ whole genome shotgun (WGS) entry which is preliminary data.</text>
</comment>
<accession>A0A413VB96</accession>
<dbReference type="UniPathway" id="UPA01057">
    <property type="reaction ID" value="UER00164"/>
</dbReference>
<comment type="function">
    <text evidence="6">Catalyzes the thiamine diphosphate-dependent decarboxylation of 2-oxoglutarate and the subsequent addition of the resulting succinic semialdehyde-thiamine pyrophosphate anion to isochorismate to yield 2-succinyl-5-enolpyruvyl-6-hydroxy-3-cyclohexene-1-carboxylate (SEPHCHC).</text>
</comment>
<keyword evidence="6" id="KW-0474">Menaquinone biosynthesis</keyword>
<comment type="pathway">
    <text evidence="6">Quinol/quinone metabolism; 1,4-dihydroxy-2-naphthoate biosynthesis; 1,4-dihydroxy-2-naphthoate from chorismate: step 2/7.</text>
</comment>
<dbReference type="HAMAP" id="MF_01659">
    <property type="entry name" value="MenD"/>
    <property type="match status" value="1"/>
</dbReference>